<evidence type="ECO:0000259" key="5">
    <source>
        <dbReference type="PROSITE" id="PS50127"/>
    </source>
</evidence>
<dbReference type="EMBL" id="OC960963">
    <property type="protein sequence ID" value="CAD7665439.1"/>
    <property type="molecule type" value="Genomic_DNA"/>
</dbReference>
<evidence type="ECO:0000256" key="3">
    <source>
        <dbReference type="PROSITE-ProRule" id="PRU10133"/>
    </source>
</evidence>
<proteinExistence type="inferred from homology"/>
<feature type="domain" description="UBC core" evidence="5">
    <location>
        <begin position="2"/>
        <end position="152"/>
    </location>
</feature>
<dbReference type="Pfam" id="PF00179">
    <property type="entry name" value="UQ_con"/>
    <property type="match status" value="1"/>
</dbReference>
<dbReference type="EMBL" id="CAJPVJ010046138">
    <property type="protein sequence ID" value="CAG2182575.1"/>
    <property type="molecule type" value="Genomic_DNA"/>
</dbReference>
<dbReference type="InterPro" id="IPR000608">
    <property type="entry name" value="UBC"/>
</dbReference>
<accession>A0A7R9MS04</accession>
<dbReference type="Proteomes" id="UP000728032">
    <property type="component" value="Unassembled WGS sequence"/>
</dbReference>
<dbReference type="GO" id="GO:0005524">
    <property type="term" value="F:ATP binding"/>
    <property type="evidence" value="ECO:0007669"/>
    <property type="project" value="UniProtKB-UniRule"/>
</dbReference>
<keyword evidence="1" id="KW-0808">Transferase</keyword>
<dbReference type="InterPro" id="IPR016135">
    <property type="entry name" value="UBQ-conjugating_enzyme/RWD"/>
</dbReference>
<keyword evidence="7" id="KW-1185">Reference proteome</keyword>
<dbReference type="PANTHER" id="PTHR24068">
    <property type="entry name" value="UBIQUITIN-CONJUGATING ENZYME E2"/>
    <property type="match status" value="1"/>
</dbReference>
<keyword evidence="4" id="KW-0067">ATP-binding</keyword>
<evidence type="ECO:0000313" key="7">
    <source>
        <dbReference type="Proteomes" id="UP000728032"/>
    </source>
</evidence>
<evidence type="ECO:0000256" key="1">
    <source>
        <dbReference type="ARBA" id="ARBA00022679"/>
    </source>
</evidence>
<evidence type="ECO:0000256" key="4">
    <source>
        <dbReference type="RuleBase" id="RU362109"/>
    </source>
</evidence>
<dbReference type="GO" id="GO:0016740">
    <property type="term" value="F:transferase activity"/>
    <property type="evidence" value="ECO:0007669"/>
    <property type="project" value="UniProtKB-KW"/>
</dbReference>
<dbReference type="Gene3D" id="3.10.110.10">
    <property type="entry name" value="Ubiquitin Conjugating Enzyme"/>
    <property type="match status" value="1"/>
</dbReference>
<feature type="active site" description="Glycyl thioester intermediate" evidence="3">
    <location>
        <position position="90"/>
    </location>
</feature>
<name>A0A7R9MS04_9ACAR</name>
<keyword evidence="4" id="KW-0547">Nucleotide-binding</keyword>
<evidence type="ECO:0000313" key="6">
    <source>
        <dbReference type="EMBL" id="CAD7665439.1"/>
    </source>
</evidence>
<dbReference type="OrthoDB" id="9993688at2759"/>
<dbReference type="AlphaFoldDB" id="A0A7R9MS04"/>
<feature type="non-terminal residue" evidence="6">
    <location>
        <position position="194"/>
    </location>
</feature>
<dbReference type="PROSITE" id="PS00183">
    <property type="entry name" value="UBC_1"/>
    <property type="match status" value="1"/>
</dbReference>
<organism evidence="6">
    <name type="scientific">Oppiella nova</name>
    <dbReference type="NCBI Taxonomy" id="334625"/>
    <lineage>
        <taxon>Eukaryota</taxon>
        <taxon>Metazoa</taxon>
        <taxon>Ecdysozoa</taxon>
        <taxon>Arthropoda</taxon>
        <taxon>Chelicerata</taxon>
        <taxon>Arachnida</taxon>
        <taxon>Acari</taxon>
        <taxon>Acariformes</taxon>
        <taxon>Sarcoptiformes</taxon>
        <taxon>Oribatida</taxon>
        <taxon>Brachypylina</taxon>
        <taxon>Oppioidea</taxon>
        <taxon>Oppiidae</taxon>
        <taxon>Oppiella</taxon>
    </lineage>
</organism>
<dbReference type="PROSITE" id="PS50127">
    <property type="entry name" value="UBC_2"/>
    <property type="match status" value="1"/>
</dbReference>
<sequence>MAGKKRITKELRDLMNGNDLNRNHFCIEMVNDSTEHIIAKILGPPDTPYQNGVFSIDITIPDKYPFEPPVCKFITKVWHPNISSATGAICLDILKGRWAASMTLESLIRSLQSFLESPVPNDPQDAVVGNQYRASRQLYDKTAKYWTYWYSMCDDNRKNVDRNEFKDFEEKIDKFVKKTKAPTETALTSLSCSH</sequence>
<gene>
    <name evidence="6" type="ORF">ONB1V03_LOCUS21996</name>
</gene>
<protein>
    <recommendedName>
        <fullName evidence="5">UBC core domain-containing protein</fullName>
    </recommendedName>
</protein>
<reference evidence="6" key="1">
    <citation type="submission" date="2020-11" db="EMBL/GenBank/DDBJ databases">
        <authorList>
            <person name="Tran Van P."/>
        </authorList>
    </citation>
    <scope>NUCLEOTIDE SEQUENCE</scope>
</reference>
<dbReference type="SMART" id="SM00212">
    <property type="entry name" value="UBCc"/>
    <property type="match status" value="1"/>
</dbReference>
<dbReference type="SUPFAM" id="SSF54495">
    <property type="entry name" value="UBC-like"/>
    <property type="match status" value="1"/>
</dbReference>
<evidence type="ECO:0000256" key="2">
    <source>
        <dbReference type="ARBA" id="ARBA00022786"/>
    </source>
</evidence>
<keyword evidence="2 4" id="KW-0833">Ubl conjugation pathway</keyword>
<dbReference type="CDD" id="cd23800">
    <property type="entry name" value="UBCc_UBE2K"/>
    <property type="match status" value="1"/>
</dbReference>
<dbReference type="InterPro" id="IPR023313">
    <property type="entry name" value="UBQ-conjugating_AS"/>
</dbReference>
<comment type="similarity">
    <text evidence="4">Belongs to the ubiquitin-conjugating enzyme family.</text>
</comment>